<evidence type="ECO:0000313" key="3">
    <source>
        <dbReference type="EMBL" id="RDY29858.1"/>
    </source>
</evidence>
<evidence type="ECO:0000259" key="1">
    <source>
        <dbReference type="PROSITE" id="PS50042"/>
    </source>
</evidence>
<reference evidence="3 4" key="1">
    <citation type="journal article" date="2017" name="Genome Announc.">
        <title>Draft Genome Sequence of a Sporulating and Motile Strain of Lachnotalea glycerini Isolated from Water in Quebec City, Canada.</title>
        <authorList>
            <person name="Maheux A.F."/>
            <person name="Boudreau D.K."/>
            <person name="Berube E."/>
            <person name="Boissinot M."/>
            <person name="Raymond F."/>
            <person name="Brodeur S."/>
            <person name="Corbeil J."/>
            <person name="Isabel S."/>
            <person name="Omar R.F."/>
            <person name="Bergeron M.G."/>
        </authorList>
    </citation>
    <scope>NUCLEOTIDE SEQUENCE [LARGE SCALE GENOMIC DNA]</scope>
    <source>
        <strain evidence="3 4">CCRI-19302</strain>
    </source>
</reference>
<evidence type="ECO:0000313" key="4">
    <source>
        <dbReference type="Proteomes" id="UP000216411"/>
    </source>
</evidence>
<reference evidence="2 5" key="2">
    <citation type="submission" date="2018-05" db="EMBL/GenBank/DDBJ databases">
        <title>Genomic Encyclopedia of Type Strains, Phase IV (KMG-IV): sequencing the most valuable type-strain genomes for metagenomic binning, comparative biology and taxonomic classification.</title>
        <authorList>
            <person name="Goeker M."/>
        </authorList>
    </citation>
    <scope>NUCLEOTIDE SEQUENCE [LARGE SCALE GENOMIC DNA]</scope>
    <source>
        <strain evidence="2 5">DSM 28816</strain>
    </source>
</reference>
<organism evidence="2 5">
    <name type="scientific">Lachnotalea glycerini</name>
    <dbReference type="NCBI Taxonomy" id="1763509"/>
    <lineage>
        <taxon>Bacteria</taxon>
        <taxon>Bacillati</taxon>
        <taxon>Bacillota</taxon>
        <taxon>Clostridia</taxon>
        <taxon>Lachnospirales</taxon>
        <taxon>Lachnospiraceae</taxon>
        <taxon>Lachnotalea</taxon>
    </lineage>
</organism>
<dbReference type="PANTHER" id="PTHR47823:SF9">
    <property type="entry name" value="CHROMOSOME UNDETERMINED SCAFFOLD_10, WHOLE GENOME SHOTGUN SEQUENCE"/>
    <property type="match status" value="1"/>
</dbReference>
<dbReference type="OrthoDB" id="2043443at2"/>
<dbReference type="Proteomes" id="UP000216411">
    <property type="component" value="Unassembled WGS sequence"/>
</dbReference>
<protein>
    <submittedName>
        <fullName evidence="2">CRP-like cAMP-binding protein</fullName>
    </submittedName>
    <submittedName>
        <fullName evidence="3">Cyclic nucleotide-binding domain-containing protein</fullName>
    </submittedName>
</protein>
<dbReference type="InterPro" id="IPR014710">
    <property type="entry name" value="RmlC-like_jellyroll"/>
</dbReference>
<dbReference type="RefSeq" id="WP_094380037.1">
    <property type="nucleotide sequence ID" value="NZ_NOKA02000060.1"/>
</dbReference>
<dbReference type="PANTHER" id="PTHR47823">
    <property type="entry name" value="ION_TRANS DOMAIN-CONTAINING PROTEIN"/>
    <property type="match status" value="1"/>
</dbReference>
<dbReference type="InterPro" id="IPR000595">
    <property type="entry name" value="cNMP-bd_dom"/>
</dbReference>
<dbReference type="EMBL" id="NOKA02000060">
    <property type="protein sequence ID" value="RDY29858.1"/>
    <property type="molecule type" value="Genomic_DNA"/>
</dbReference>
<dbReference type="CDD" id="cd00038">
    <property type="entry name" value="CAP_ED"/>
    <property type="match status" value="1"/>
</dbReference>
<dbReference type="Pfam" id="PF00027">
    <property type="entry name" value="cNMP_binding"/>
    <property type="match status" value="1"/>
</dbReference>
<dbReference type="EMBL" id="QICS01000017">
    <property type="protein sequence ID" value="PXV85377.1"/>
    <property type="molecule type" value="Genomic_DNA"/>
</dbReference>
<dbReference type="InterPro" id="IPR018490">
    <property type="entry name" value="cNMP-bd_dom_sf"/>
</dbReference>
<dbReference type="AlphaFoldDB" id="A0A255I2X0"/>
<keyword evidence="4" id="KW-1185">Reference proteome</keyword>
<gene>
    <name evidence="2" type="ORF">C8E03_11713</name>
    <name evidence="3" type="ORF">CG710_017690</name>
</gene>
<evidence type="ECO:0000313" key="5">
    <source>
        <dbReference type="Proteomes" id="UP000247523"/>
    </source>
</evidence>
<reference evidence="3" key="3">
    <citation type="submission" date="2018-07" db="EMBL/GenBank/DDBJ databases">
        <authorList>
            <person name="Quirk P.G."/>
            <person name="Krulwich T.A."/>
        </authorList>
    </citation>
    <scope>NUCLEOTIDE SEQUENCE</scope>
    <source>
        <strain evidence="3">CCRI-19302</strain>
    </source>
</reference>
<sequence length="177" mass="20205">MNLSEMNKIGKTKVYGKDSIILDEQCTDTLIYIVLQGEVEVVERKRNSKVVIKSGEYFGGIPVLQDNIRLYSAKALQDNTTIFQIQSSTYSSLIEKSPEMYSKVFINLLNRVRAGIDELNETDAVAATLYKLNPIYARINLLKDSEQIDIVYNDLNYTVFVMRFLSDLCIKMNLNIV</sequence>
<dbReference type="SUPFAM" id="SSF51206">
    <property type="entry name" value="cAMP-binding domain-like"/>
    <property type="match status" value="1"/>
</dbReference>
<name>A0A255I2X0_9FIRM</name>
<proteinExistence type="predicted"/>
<accession>A0A255I2X0</accession>
<dbReference type="Proteomes" id="UP000247523">
    <property type="component" value="Unassembled WGS sequence"/>
</dbReference>
<comment type="caution">
    <text evidence="2">The sequence shown here is derived from an EMBL/GenBank/DDBJ whole genome shotgun (WGS) entry which is preliminary data.</text>
</comment>
<evidence type="ECO:0000313" key="2">
    <source>
        <dbReference type="EMBL" id="PXV85377.1"/>
    </source>
</evidence>
<feature type="domain" description="Cyclic nucleotide-binding" evidence="1">
    <location>
        <begin position="1"/>
        <end position="111"/>
    </location>
</feature>
<dbReference type="PROSITE" id="PS50042">
    <property type="entry name" value="CNMP_BINDING_3"/>
    <property type="match status" value="1"/>
</dbReference>
<dbReference type="Gene3D" id="2.60.120.10">
    <property type="entry name" value="Jelly Rolls"/>
    <property type="match status" value="1"/>
</dbReference>